<comment type="caution">
    <text evidence="3">The sequence shown here is derived from an EMBL/GenBank/DDBJ whole genome shotgun (WGS) entry which is preliminary data.</text>
</comment>
<evidence type="ECO:0000256" key="2">
    <source>
        <dbReference type="PIRSR" id="PIRSR610708-1"/>
    </source>
</evidence>
<evidence type="ECO:0000313" key="4">
    <source>
        <dbReference type="Proteomes" id="UP000568106"/>
    </source>
</evidence>
<proteinExistence type="inferred from homology"/>
<name>A0A7W8IK18_9BACT</name>
<dbReference type="EMBL" id="JACHDY010000005">
    <property type="protein sequence ID" value="MBB5318601.1"/>
    <property type="molecule type" value="Genomic_DNA"/>
</dbReference>
<keyword evidence="4" id="KW-1185">Reference proteome</keyword>
<dbReference type="Gene3D" id="1.10.40.40">
    <property type="entry name" value="Deoxyribonucleotidase, domain 2"/>
    <property type="match status" value="1"/>
</dbReference>
<gene>
    <name evidence="3" type="ORF">HDF09_003300</name>
</gene>
<dbReference type="SFLD" id="SFLDG01126">
    <property type="entry name" value="C1.2:_Nucleotidase_Like"/>
    <property type="match status" value="1"/>
</dbReference>
<dbReference type="InterPro" id="IPR010708">
    <property type="entry name" value="5'(3')-deoxyribonucleotidase"/>
</dbReference>
<dbReference type="Proteomes" id="UP000568106">
    <property type="component" value="Unassembled WGS sequence"/>
</dbReference>
<dbReference type="Pfam" id="PF06941">
    <property type="entry name" value="NT5C"/>
    <property type="match status" value="1"/>
</dbReference>
<feature type="active site" description="Proton donor" evidence="2">
    <location>
        <position position="11"/>
    </location>
</feature>
<evidence type="ECO:0000313" key="3">
    <source>
        <dbReference type="EMBL" id="MBB5318601.1"/>
    </source>
</evidence>
<dbReference type="SFLD" id="SFLDS00003">
    <property type="entry name" value="Haloacid_Dehalogenase"/>
    <property type="match status" value="1"/>
</dbReference>
<accession>A0A7W8IK18</accession>
<dbReference type="GO" id="GO:0008253">
    <property type="term" value="F:5'-nucleotidase activity"/>
    <property type="evidence" value="ECO:0007669"/>
    <property type="project" value="InterPro"/>
</dbReference>
<organism evidence="3 4">
    <name type="scientific">Tunturiibacter empetritectus</name>
    <dbReference type="NCBI Taxonomy" id="3069691"/>
    <lineage>
        <taxon>Bacteria</taxon>
        <taxon>Pseudomonadati</taxon>
        <taxon>Acidobacteriota</taxon>
        <taxon>Terriglobia</taxon>
        <taxon>Terriglobales</taxon>
        <taxon>Acidobacteriaceae</taxon>
        <taxon>Tunturiibacter</taxon>
    </lineage>
</organism>
<dbReference type="GO" id="GO:0009223">
    <property type="term" value="P:pyrimidine deoxyribonucleotide catabolic process"/>
    <property type="evidence" value="ECO:0007669"/>
    <property type="project" value="TreeGrafter"/>
</dbReference>
<comment type="similarity">
    <text evidence="1">Belongs to the 5'(3')-deoxyribonucleotidase family.</text>
</comment>
<protein>
    <submittedName>
        <fullName evidence="3">5'(3')-deoxyribonucleotidase</fullName>
    </submittedName>
</protein>
<reference evidence="3" key="1">
    <citation type="submission" date="2020-08" db="EMBL/GenBank/DDBJ databases">
        <title>Genomic Encyclopedia of Type Strains, Phase IV (KMG-V): Genome sequencing to study the core and pangenomes of soil and plant-associated prokaryotes.</title>
        <authorList>
            <person name="Whitman W."/>
        </authorList>
    </citation>
    <scope>NUCLEOTIDE SEQUENCE [LARGE SCALE GENOMIC DNA]</scope>
    <source>
        <strain evidence="3">M8UP27</strain>
    </source>
</reference>
<dbReference type="SFLD" id="SFLDG01146">
    <property type="entry name" value="C1.2.2"/>
    <property type="match status" value="1"/>
</dbReference>
<dbReference type="SUPFAM" id="SSF56784">
    <property type="entry name" value="HAD-like"/>
    <property type="match status" value="1"/>
</dbReference>
<feature type="active site" description="Nucleophile" evidence="2">
    <location>
        <position position="9"/>
    </location>
</feature>
<sequence>MALSRICIDMDEVMADALGEHLLRYNQHFGENVTLKDLQGKWLWDVVSTDRHAILDAYLRSDDFFEVLAVMPESQRVLERLHGSYEVFIATAAMEVPTSFQAKYRWLAKHFPFIPASNIVYCGDKSILRADYLIDDNPRQLRRFMGEGILYSSPHNAGVTGYKRVNDWLDVEKLFLS</sequence>
<dbReference type="InterPro" id="IPR036412">
    <property type="entry name" value="HAD-like_sf"/>
</dbReference>
<dbReference type="PANTHER" id="PTHR16504:SF4">
    <property type="entry name" value="5'(3')-DEOXYRIBONUCLEOTIDASE"/>
    <property type="match status" value="1"/>
</dbReference>
<dbReference type="InterPro" id="IPR023214">
    <property type="entry name" value="HAD_sf"/>
</dbReference>
<evidence type="ECO:0000256" key="1">
    <source>
        <dbReference type="ARBA" id="ARBA00009589"/>
    </source>
</evidence>
<dbReference type="AlphaFoldDB" id="A0A7W8IK18"/>
<dbReference type="Gene3D" id="3.40.50.1000">
    <property type="entry name" value="HAD superfamily/HAD-like"/>
    <property type="match status" value="1"/>
</dbReference>
<dbReference type="PANTHER" id="PTHR16504">
    <property type="entry name" value="5'(3')-DEOXYRIBONUCLEOTIDASE"/>
    <property type="match status" value="1"/>
</dbReference>